<evidence type="ECO:0000313" key="5">
    <source>
        <dbReference type="Proteomes" id="UP000031036"/>
    </source>
</evidence>
<dbReference type="EMBL" id="UYWY01007637">
    <property type="protein sequence ID" value="VDM30184.1"/>
    <property type="molecule type" value="Genomic_DNA"/>
</dbReference>
<reference evidence="3 5" key="1">
    <citation type="submission" date="2014-11" db="EMBL/GenBank/DDBJ databases">
        <title>Genetic blueprint of the zoonotic pathogen Toxocara canis.</title>
        <authorList>
            <person name="Zhu X.-Q."/>
            <person name="Korhonen P.K."/>
            <person name="Cai H."/>
            <person name="Young N.D."/>
            <person name="Nejsum P."/>
            <person name="von Samson-Himmelstjerna G."/>
            <person name="Boag P.R."/>
            <person name="Tan P."/>
            <person name="Li Q."/>
            <person name="Min J."/>
            <person name="Yang Y."/>
            <person name="Wang X."/>
            <person name="Fang X."/>
            <person name="Hall R.S."/>
            <person name="Hofmann A."/>
            <person name="Sternberg P.W."/>
            <person name="Jex A.R."/>
            <person name="Gasser R.B."/>
        </authorList>
    </citation>
    <scope>NUCLEOTIDE SEQUENCE [LARGE SCALE GENOMIC DNA]</scope>
    <source>
        <strain evidence="3">PN_DK_2014</strain>
    </source>
</reference>
<feature type="compositionally biased region" description="Basic and acidic residues" evidence="1">
    <location>
        <begin position="146"/>
        <end position="163"/>
    </location>
</feature>
<sequence>MELNCPQHDQKSEPPKPKGPVQKPNSRQSPLPQKITHTTLQINPKSSEISPLMAHIERATTAHLTDAESNLHDDDFVKETHAISAPPLPSAVSKNRDGYCLSMLAIAIILGPCVVLALGFGIVIGILIARSWFDKPKAFEAAQPTPRHEHSEMPDATRNRNSQ</sequence>
<feature type="region of interest" description="Disordered" evidence="1">
    <location>
        <begin position="140"/>
        <end position="163"/>
    </location>
</feature>
<keyword evidence="2" id="KW-0472">Membrane</keyword>
<feature type="transmembrane region" description="Helical" evidence="2">
    <location>
        <begin position="103"/>
        <end position="129"/>
    </location>
</feature>
<proteinExistence type="predicted"/>
<dbReference type="EMBL" id="JPKZ01000448">
    <property type="protein sequence ID" value="KHN87186.1"/>
    <property type="molecule type" value="Genomic_DNA"/>
</dbReference>
<protein>
    <submittedName>
        <fullName evidence="3">Uncharacterized protein</fullName>
    </submittedName>
</protein>
<feature type="compositionally biased region" description="Polar residues" evidence="1">
    <location>
        <begin position="23"/>
        <end position="34"/>
    </location>
</feature>
<dbReference type="Proteomes" id="UP000031036">
    <property type="component" value="Unassembled WGS sequence"/>
</dbReference>
<keyword evidence="2" id="KW-1133">Transmembrane helix</keyword>
<feature type="region of interest" description="Disordered" evidence="1">
    <location>
        <begin position="1"/>
        <end position="34"/>
    </location>
</feature>
<gene>
    <name evidence="3" type="ORF">Tcan_08349</name>
    <name evidence="4" type="ORF">TCNE_LOCUS4467</name>
</gene>
<reference evidence="4" key="2">
    <citation type="submission" date="2018-11" db="EMBL/GenBank/DDBJ databases">
        <authorList>
            <consortium name="Pathogen Informatics"/>
        </authorList>
    </citation>
    <scope>NUCLEOTIDE SEQUENCE [LARGE SCALE GENOMIC DNA]</scope>
</reference>
<evidence type="ECO:0000256" key="2">
    <source>
        <dbReference type="SAM" id="Phobius"/>
    </source>
</evidence>
<evidence type="ECO:0000313" key="4">
    <source>
        <dbReference type="EMBL" id="VDM30184.1"/>
    </source>
</evidence>
<organism evidence="3 5">
    <name type="scientific">Toxocara canis</name>
    <name type="common">Canine roundworm</name>
    <dbReference type="NCBI Taxonomy" id="6265"/>
    <lineage>
        <taxon>Eukaryota</taxon>
        <taxon>Metazoa</taxon>
        <taxon>Ecdysozoa</taxon>
        <taxon>Nematoda</taxon>
        <taxon>Chromadorea</taxon>
        <taxon>Rhabditida</taxon>
        <taxon>Spirurina</taxon>
        <taxon>Ascaridomorpha</taxon>
        <taxon>Ascaridoidea</taxon>
        <taxon>Toxocaridae</taxon>
        <taxon>Toxocara</taxon>
    </lineage>
</organism>
<evidence type="ECO:0000256" key="1">
    <source>
        <dbReference type="SAM" id="MobiDB-lite"/>
    </source>
</evidence>
<keyword evidence="2" id="KW-0812">Transmembrane</keyword>
<accession>A0A0B2VUH5</accession>
<dbReference type="AlphaFoldDB" id="A0A0B2VUH5"/>
<keyword evidence="5" id="KW-1185">Reference proteome</keyword>
<evidence type="ECO:0000313" key="3">
    <source>
        <dbReference type="EMBL" id="KHN87186.1"/>
    </source>
</evidence>
<name>A0A0B2VUH5_TOXCA</name>